<name>A0A9Q3CKB1_9BASI</name>
<sequence length="83" mass="9250">MPQDTANRNLCKHTQDAQTFLFTPTKGMEYIHGTATKTTVVIHNAQRPFIIDTGAHCSTVAKEYLENLPKLGEEALANQGEEY</sequence>
<comment type="caution">
    <text evidence="1">The sequence shown here is derived from an EMBL/GenBank/DDBJ whole genome shotgun (WGS) entry which is preliminary data.</text>
</comment>
<dbReference type="Proteomes" id="UP000765509">
    <property type="component" value="Unassembled WGS sequence"/>
</dbReference>
<protein>
    <submittedName>
        <fullName evidence="1">Uncharacterized protein</fullName>
    </submittedName>
</protein>
<evidence type="ECO:0000313" key="2">
    <source>
        <dbReference type="Proteomes" id="UP000765509"/>
    </source>
</evidence>
<gene>
    <name evidence="1" type="ORF">O181_023842</name>
</gene>
<accession>A0A9Q3CKB1</accession>
<reference evidence="1" key="1">
    <citation type="submission" date="2021-03" db="EMBL/GenBank/DDBJ databases">
        <title>Draft genome sequence of rust myrtle Austropuccinia psidii MF-1, a brazilian biotype.</title>
        <authorList>
            <person name="Quecine M.C."/>
            <person name="Pachon D.M.R."/>
            <person name="Bonatelli M.L."/>
            <person name="Correr F.H."/>
            <person name="Franceschini L.M."/>
            <person name="Leite T.F."/>
            <person name="Margarido G.R.A."/>
            <person name="Almeida C.A."/>
            <person name="Ferrarezi J.A."/>
            <person name="Labate C.A."/>
        </authorList>
    </citation>
    <scope>NUCLEOTIDE SEQUENCE</scope>
    <source>
        <strain evidence="1">MF-1</strain>
    </source>
</reference>
<keyword evidence="2" id="KW-1185">Reference proteome</keyword>
<organism evidence="1 2">
    <name type="scientific">Austropuccinia psidii MF-1</name>
    <dbReference type="NCBI Taxonomy" id="1389203"/>
    <lineage>
        <taxon>Eukaryota</taxon>
        <taxon>Fungi</taxon>
        <taxon>Dikarya</taxon>
        <taxon>Basidiomycota</taxon>
        <taxon>Pucciniomycotina</taxon>
        <taxon>Pucciniomycetes</taxon>
        <taxon>Pucciniales</taxon>
        <taxon>Sphaerophragmiaceae</taxon>
        <taxon>Austropuccinia</taxon>
    </lineage>
</organism>
<dbReference type="EMBL" id="AVOT02007536">
    <property type="protein sequence ID" value="MBW0484127.1"/>
    <property type="molecule type" value="Genomic_DNA"/>
</dbReference>
<dbReference type="AlphaFoldDB" id="A0A9Q3CKB1"/>
<evidence type="ECO:0000313" key="1">
    <source>
        <dbReference type="EMBL" id="MBW0484127.1"/>
    </source>
</evidence>
<proteinExistence type="predicted"/>